<feature type="transmembrane region" description="Helical" evidence="7">
    <location>
        <begin position="249"/>
        <end position="273"/>
    </location>
</feature>
<keyword evidence="9" id="KW-1185">Reference proteome</keyword>
<dbReference type="Proteomes" id="UP000199700">
    <property type="component" value="Chromosome"/>
</dbReference>
<evidence type="ECO:0000256" key="4">
    <source>
        <dbReference type="ARBA" id="ARBA00022989"/>
    </source>
</evidence>
<evidence type="ECO:0000256" key="7">
    <source>
        <dbReference type="SAM" id="Phobius"/>
    </source>
</evidence>
<sequence length="435" mass="45254">MSHDESPEQRSPLQTGEGIGAENSSRSDSPDVGTNRDALGVPAFRRLTLAWLFSNFGDSALFLTAAIWVKQLTNSDAPAGLVFAALGLPALLAPLTGQLADRFKRRTVLIVNCLCTAAVVLALLAVESADQVWLIYLVIFAYANSSYITAATQSGLLRDMLTDRLLPPANGILSSLDQGLRIVSPLIGAGMLALWGMDSVVLLTCACFIVAAAVLMTLSPRETQHDPGKDESFWQASTAGVRFLVGHSLLGPALLTLSIALGVTGVFNVTIFATTEQGIDASPEFLSVLVSIQGAMAVIGGLTASTIIRRIGIRATVILGVSMLGLAVLATAVPSVPVVIGGVVLLGVSVTWPVVAFVSLRQQETPAHLQGRTSAATNVMVNVPQVGASMIAAALIGAVDYRILIVATAVVCFLGSIPLVIGRNASSSSVSTLRT</sequence>
<feature type="transmembrane region" description="Helical" evidence="7">
    <location>
        <begin position="49"/>
        <end position="69"/>
    </location>
</feature>
<accession>A0A1H1XIL6</accession>
<comment type="subcellular location">
    <subcellularLocation>
        <location evidence="1">Cell membrane</location>
        <topology evidence="1">Multi-pass membrane protein</topology>
    </subcellularLocation>
</comment>
<evidence type="ECO:0000313" key="9">
    <source>
        <dbReference type="Proteomes" id="UP000199700"/>
    </source>
</evidence>
<evidence type="ECO:0000256" key="1">
    <source>
        <dbReference type="ARBA" id="ARBA00004651"/>
    </source>
</evidence>
<evidence type="ECO:0000256" key="5">
    <source>
        <dbReference type="ARBA" id="ARBA00023136"/>
    </source>
</evidence>
<feature type="region of interest" description="Disordered" evidence="6">
    <location>
        <begin position="1"/>
        <end position="34"/>
    </location>
</feature>
<evidence type="ECO:0000256" key="3">
    <source>
        <dbReference type="ARBA" id="ARBA00022692"/>
    </source>
</evidence>
<keyword evidence="5 7" id="KW-0472">Membrane</keyword>
<feature type="transmembrane region" description="Helical" evidence="7">
    <location>
        <begin position="81"/>
        <end position="100"/>
    </location>
</feature>
<feature type="transmembrane region" description="Helical" evidence="7">
    <location>
        <begin position="132"/>
        <end position="157"/>
    </location>
</feature>
<evidence type="ECO:0000313" key="8">
    <source>
        <dbReference type="EMBL" id="SDT08921.1"/>
    </source>
</evidence>
<feature type="transmembrane region" description="Helical" evidence="7">
    <location>
        <begin position="311"/>
        <end position="332"/>
    </location>
</feature>
<dbReference type="GO" id="GO:0005886">
    <property type="term" value="C:plasma membrane"/>
    <property type="evidence" value="ECO:0007669"/>
    <property type="project" value="UniProtKB-SubCell"/>
</dbReference>
<keyword evidence="4 7" id="KW-1133">Transmembrane helix</keyword>
<dbReference type="OrthoDB" id="3460055at2"/>
<dbReference type="InterPro" id="IPR011701">
    <property type="entry name" value="MFS"/>
</dbReference>
<organism evidence="8 9">
    <name type="scientific">Brevibacterium sandarakinum</name>
    <dbReference type="NCBI Taxonomy" id="629680"/>
    <lineage>
        <taxon>Bacteria</taxon>
        <taxon>Bacillati</taxon>
        <taxon>Actinomycetota</taxon>
        <taxon>Actinomycetes</taxon>
        <taxon>Micrococcales</taxon>
        <taxon>Brevibacteriaceae</taxon>
        <taxon>Brevibacterium</taxon>
    </lineage>
</organism>
<dbReference type="CDD" id="cd06173">
    <property type="entry name" value="MFS_MefA_like"/>
    <property type="match status" value="1"/>
</dbReference>
<gene>
    <name evidence="8" type="ORF">SAMN04489751_3729</name>
</gene>
<dbReference type="PANTHER" id="PTHR23513:SF6">
    <property type="entry name" value="MAJOR FACILITATOR SUPERFAMILY ASSOCIATED DOMAIN-CONTAINING PROTEIN"/>
    <property type="match status" value="1"/>
</dbReference>
<keyword evidence="2" id="KW-1003">Cell membrane</keyword>
<feature type="transmembrane region" description="Helical" evidence="7">
    <location>
        <begin position="201"/>
        <end position="219"/>
    </location>
</feature>
<protein>
    <submittedName>
        <fullName evidence="8">Predicted arabinose efflux permease, MFS family</fullName>
    </submittedName>
</protein>
<evidence type="ECO:0000256" key="2">
    <source>
        <dbReference type="ARBA" id="ARBA00022475"/>
    </source>
</evidence>
<dbReference type="GO" id="GO:0022857">
    <property type="term" value="F:transmembrane transporter activity"/>
    <property type="evidence" value="ECO:0007669"/>
    <property type="project" value="InterPro"/>
</dbReference>
<dbReference type="STRING" id="629680.SAMN04489751_3729"/>
<name>A0A1H1XIL6_BRESA</name>
<dbReference type="EMBL" id="LT629739">
    <property type="protein sequence ID" value="SDT08921.1"/>
    <property type="molecule type" value="Genomic_DNA"/>
</dbReference>
<feature type="transmembrane region" description="Helical" evidence="7">
    <location>
        <begin position="107"/>
        <end position="126"/>
    </location>
</feature>
<evidence type="ECO:0000256" key="6">
    <source>
        <dbReference type="SAM" id="MobiDB-lite"/>
    </source>
</evidence>
<dbReference type="PANTHER" id="PTHR23513">
    <property type="entry name" value="INTEGRAL MEMBRANE EFFLUX PROTEIN-RELATED"/>
    <property type="match status" value="1"/>
</dbReference>
<dbReference type="Pfam" id="PF07690">
    <property type="entry name" value="MFS_1"/>
    <property type="match status" value="1"/>
</dbReference>
<dbReference type="RefSeq" id="WP_092107952.1">
    <property type="nucleotide sequence ID" value="NZ_LT629739.1"/>
</dbReference>
<dbReference type="SUPFAM" id="SSF103473">
    <property type="entry name" value="MFS general substrate transporter"/>
    <property type="match status" value="1"/>
</dbReference>
<keyword evidence="3 7" id="KW-0812">Transmembrane</keyword>
<dbReference type="Gene3D" id="1.20.1250.20">
    <property type="entry name" value="MFS general substrate transporter like domains"/>
    <property type="match status" value="1"/>
</dbReference>
<feature type="transmembrane region" description="Helical" evidence="7">
    <location>
        <begin position="285"/>
        <end position="304"/>
    </location>
</feature>
<proteinExistence type="predicted"/>
<dbReference type="InterPro" id="IPR036259">
    <property type="entry name" value="MFS_trans_sf"/>
</dbReference>
<dbReference type="AlphaFoldDB" id="A0A1H1XIL6"/>
<feature type="transmembrane region" description="Helical" evidence="7">
    <location>
        <begin position="403"/>
        <end position="421"/>
    </location>
</feature>
<reference evidence="8" key="1">
    <citation type="submission" date="2016-10" db="EMBL/GenBank/DDBJ databases">
        <authorList>
            <person name="Varghese N."/>
            <person name="Submissions S."/>
        </authorList>
    </citation>
    <scope>NUCLEOTIDE SEQUENCE [LARGE SCALE GENOMIC DNA]</scope>
    <source>
        <strain evidence="8">DSM 22082</strain>
    </source>
</reference>
<feature type="transmembrane region" description="Helical" evidence="7">
    <location>
        <begin position="379"/>
        <end position="397"/>
    </location>
</feature>
<feature type="transmembrane region" description="Helical" evidence="7">
    <location>
        <begin position="338"/>
        <end position="358"/>
    </location>
</feature>